<keyword evidence="3" id="KW-1003">Cell membrane</keyword>
<evidence type="ECO:0000256" key="1">
    <source>
        <dbReference type="ARBA" id="ARBA00004651"/>
    </source>
</evidence>
<dbReference type="PANTHER" id="PTHR30489">
    <property type="entry name" value="LIPOPROTEIN-RELEASING SYSTEM TRANSMEMBRANE PROTEIN LOLE"/>
    <property type="match status" value="1"/>
</dbReference>
<dbReference type="AlphaFoldDB" id="A0A562SS07"/>
<dbReference type="Pfam" id="PF12704">
    <property type="entry name" value="MacB_PCD"/>
    <property type="match status" value="1"/>
</dbReference>
<dbReference type="Proteomes" id="UP000316167">
    <property type="component" value="Unassembled WGS sequence"/>
</dbReference>
<keyword evidence="5 7" id="KW-1133">Transmembrane helix</keyword>
<dbReference type="EMBL" id="VLLE01000003">
    <property type="protein sequence ID" value="TWI83606.1"/>
    <property type="molecule type" value="Genomic_DNA"/>
</dbReference>
<dbReference type="InterPro" id="IPR025857">
    <property type="entry name" value="MacB_PCD"/>
</dbReference>
<dbReference type="InterPro" id="IPR003838">
    <property type="entry name" value="ABC3_permease_C"/>
</dbReference>
<feature type="transmembrane region" description="Helical" evidence="7">
    <location>
        <begin position="272"/>
        <end position="298"/>
    </location>
</feature>
<evidence type="ECO:0000313" key="11">
    <source>
        <dbReference type="Proteomes" id="UP000316167"/>
    </source>
</evidence>
<keyword evidence="11" id="KW-1185">Reference proteome</keyword>
<reference evidence="10 11" key="1">
    <citation type="journal article" date="2015" name="Stand. Genomic Sci.">
        <title>Genomic Encyclopedia of Bacterial and Archaeal Type Strains, Phase III: the genomes of soil and plant-associated and newly described type strains.</title>
        <authorList>
            <person name="Whitman W.B."/>
            <person name="Woyke T."/>
            <person name="Klenk H.P."/>
            <person name="Zhou Y."/>
            <person name="Lilburn T.G."/>
            <person name="Beck B.J."/>
            <person name="De Vos P."/>
            <person name="Vandamme P."/>
            <person name="Eisen J.A."/>
            <person name="Garrity G."/>
            <person name="Hugenholtz P."/>
            <person name="Kyrpides N.C."/>
        </authorList>
    </citation>
    <scope>NUCLEOTIDE SEQUENCE [LARGE SCALE GENOMIC DNA]</scope>
    <source>
        <strain evidence="10 11">CGMCC 1.7271</strain>
    </source>
</reference>
<dbReference type="GO" id="GO:0098797">
    <property type="term" value="C:plasma membrane protein complex"/>
    <property type="evidence" value="ECO:0007669"/>
    <property type="project" value="TreeGrafter"/>
</dbReference>
<accession>A0A562SS07</accession>
<keyword evidence="6 7" id="KW-0472">Membrane</keyword>
<dbReference type="Pfam" id="PF02687">
    <property type="entry name" value="FtsX"/>
    <property type="match status" value="1"/>
</dbReference>
<name>A0A562SS07_9BACT</name>
<comment type="similarity">
    <text evidence="2">Belongs to the ABC-4 integral membrane protein family. LolC/E subfamily.</text>
</comment>
<comment type="caution">
    <text evidence="10">The sequence shown here is derived from an EMBL/GenBank/DDBJ whole genome shotgun (WGS) entry which is preliminary data.</text>
</comment>
<evidence type="ECO:0000313" key="10">
    <source>
        <dbReference type="EMBL" id="TWI83606.1"/>
    </source>
</evidence>
<comment type="subcellular location">
    <subcellularLocation>
        <location evidence="1">Cell membrane</location>
        <topology evidence="1">Multi-pass membrane protein</topology>
    </subcellularLocation>
</comment>
<feature type="domain" description="ABC3 transporter permease C-terminal" evidence="8">
    <location>
        <begin position="277"/>
        <end position="399"/>
    </location>
</feature>
<proteinExistence type="inferred from homology"/>
<feature type="transmembrane region" description="Helical" evidence="7">
    <location>
        <begin position="368"/>
        <end position="390"/>
    </location>
</feature>
<evidence type="ECO:0000256" key="3">
    <source>
        <dbReference type="ARBA" id="ARBA00022475"/>
    </source>
</evidence>
<dbReference type="PANTHER" id="PTHR30489:SF0">
    <property type="entry name" value="LIPOPROTEIN-RELEASING SYSTEM TRANSMEMBRANE PROTEIN LOLE"/>
    <property type="match status" value="1"/>
</dbReference>
<organism evidence="10 11">
    <name type="scientific">Lacibacter cauensis</name>
    <dbReference type="NCBI Taxonomy" id="510947"/>
    <lineage>
        <taxon>Bacteria</taxon>
        <taxon>Pseudomonadati</taxon>
        <taxon>Bacteroidota</taxon>
        <taxon>Chitinophagia</taxon>
        <taxon>Chitinophagales</taxon>
        <taxon>Chitinophagaceae</taxon>
        <taxon>Lacibacter</taxon>
    </lineage>
</organism>
<dbReference type="RefSeq" id="WP_144885891.1">
    <property type="nucleotide sequence ID" value="NZ_VLLE01000003.1"/>
</dbReference>
<keyword evidence="4 7" id="KW-0812">Transmembrane</keyword>
<evidence type="ECO:0000256" key="2">
    <source>
        <dbReference type="ARBA" id="ARBA00005236"/>
    </source>
</evidence>
<sequence>MNFLFAWRYFRSKKSTNAINIIAWITVLAIAVGTAALVVVLSIFNGFEGLVKTLYSSFYPDIRITAKQQKIMLLDDATVKKIKLLQNVKGLSMVVEENVHLQNGDYRTNAVIKGVDDAYVQTSGVKEMITSGQFELGSNETPALVLGVGIEGALNLRSDRSVTPVTAYLPKRGVTSTNPFDAISTVNLQPTGAFSIQQDFDNKYVLTNLDILKEMLGLKPNEYSAAELKLKDIATEKETIAAIQQILGNNYLVENRYQQNRSLFGVMQMEKWAIYGILSLILIIASFNMIGALTMLVLEKEQDIKILQAMGAGKSFIQRIFLTEGVLLALIGSVIGIVLALIFSYLQVTFKLIPLQGSFVIDYYPVEISITDILLIVVTVFVIGLLASWIPSVKAAKQKVSLRAQ</sequence>
<evidence type="ECO:0000259" key="9">
    <source>
        <dbReference type="Pfam" id="PF12704"/>
    </source>
</evidence>
<dbReference type="GO" id="GO:0044874">
    <property type="term" value="P:lipoprotein localization to outer membrane"/>
    <property type="evidence" value="ECO:0007669"/>
    <property type="project" value="TreeGrafter"/>
</dbReference>
<protein>
    <submittedName>
        <fullName evidence="10">Lipoprotein-releasing system permease protein</fullName>
    </submittedName>
</protein>
<evidence type="ECO:0000256" key="5">
    <source>
        <dbReference type="ARBA" id="ARBA00022989"/>
    </source>
</evidence>
<evidence type="ECO:0000259" key="8">
    <source>
        <dbReference type="Pfam" id="PF02687"/>
    </source>
</evidence>
<feature type="transmembrane region" description="Helical" evidence="7">
    <location>
        <begin position="21"/>
        <end position="44"/>
    </location>
</feature>
<keyword evidence="10" id="KW-0449">Lipoprotein</keyword>
<evidence type="ECO:0000256" key="7">
    <source>
        <dbReference type="SAM" id="Phobius"/>
    </source>
</evidence>
<dbReference type="OrthoDB" id="1522724at2"/>
<gene>
    <name evidence="10" type="ORF">IQ13_1718</name>
</gene>
<feature type="transmembrane region" description="Helical" evidence="7">
    <location>
        <begin position="319"/>
        <end position="348"/>
    </location>
</feature>
<dbReference type="InterPro" id="IPR051447">
    <property type="entry name" value="Lipoprotein-release_system"/>
</dbReference>
<evidence type="ECO:0000256" key="6">
    <source>
        <dbReference type="ARBA" id="ARBA00023136"/>
    </source>
</evidence>
<evidence type="ECO:0000256" key="4">
    <source>
        <dbReference type="ARBA" id="ARBA00022692"/>
    </source>
</evidence>
<feature type="domain" description="MacB-like periplasmic core" evidence="9">
    <location>
        <begin position="24"/>
        <end position="245"/>
    </location>
</feature>